<dbReference type="InterPro" id="IPR025665">
    <property type="entry name" value="Beta-barrel_OMP_2"/>
</dbReference>
<sequence length="241" mass="28013">MRIICFYLLLFFTPPLLAQTDETDKAVVQSDSLLTPDPLYREDQFYASVSYNLIRGKADQYSQNSFSTGLTVGFLRDIPLNEARNRAVAIGLGYSYTNIKHNLKVSEVTEREVTSRVYEVVGDSDFSKNKLVLHYLELPIELRWRNSTMTSHKFWRIYTGFKVSYLLNDRSQFESNEGTIRIQHNPDVNKWISTAYVSAGWNTWNFYVAYSFTPIYKNAYTKQGEELKLSSFNIGLMFYIL</sequence>
<evidence type="ECO:0000259" key="2">
    <source>
        <dbReference type="Pfam" id="PF13568"/>
    </source>
</evidence>
<comment type="caution">
    <text evidence="3">The sequence shown here is derived from an EMBL/GenBank/DDBJ whole genome shotgun (WGS) entry which is preliminary data.</text>
</comment>
<dbReference type="RefSeq" id="WP_035134519.1">
    <property type="nucleotide sequence ID" value="NZ_JRLV01000014.1"/>
</dbReference>
<dbReference type="eggNOG" id="ENOG502ZCAE">
    <property type="taxonomic scope" value="Bacteria"/>
</dbReference>
<dbReference type="AlphaFoldDB" id="A0A0A2LKY0"/>
<accession>A0A0A2LKY0</accession>
<keyword evidence="4" id="KW-1185">Reference proteome</keyword>
<name>A0A0A2LKY0_9FLAO</name>
<gene>
    <name evidence="3" type="ORF">Q763_12080</name>
</gene>
<dbReference type="STRING" id="1406840.Q763_12080"/>
<feature type="chain" id="PRO_5001991116" description="Outer membrane protein beta-barrel domain-containing protein" evidence="1">
    <location>
        <begin position="19"/>
        <end position="241"/>
    </location>
</feature>
<feature type="signal peptide" evidence="1">
    <location>
        <begin position="1"/>
        <end position="18"/>
    </location>
</feature>
<evidence type="ECO:0000256" key="1">
    <source>
        <dbReference type="SAM" id="SignalP"/>
    </source>
</evidence>
<dbReference type="Proteomes" id="UP000030129">
    <property type="component" value="Unassembled WGS sequence"/>
</dbReference>
<reference evidence="3 4" key="1">
    <citation type="submission" date="2013-09" db="EMBL/GenBank/DDBJ databases">
        <authorList>
            <person name="Zeng Z."/>
            <person name="Chen C."/>
        </authorList>
    </citation>
    <scope>NUCLEOTIDE SEQUENCE [LARGE SCALE GENOMIC DNA]</scope>
    <source>
        <strain evidence="3 4">F44-8</strain>
    </source>
</reference>
<proteinExistence type="predicted"/>
<dbReference type="EMBL" id="JRLV01000014">
    <property type="protein sequence ID" value="KGO79936.1"/>
    <property type="molecule type" value="Genomic_DNA"/>
</dbReference>
<keyword evidence="1" id="KW-0732">Signal</keyword>
<dbReference type="Pfam" id="PF13568">
    <property type="entry name" value="OMP_b-brl_2"/>
    <property type="match status" value="1"/>
</dbReference>
<protein>
    <recommendedName>
        <fullName evidence="2">Outer membrane protein beta-barrel domain-containing protein</fullName>
    </recommendedName>
</protein>
<organism evidence="3 4">
    <name type="scientific">Flavobacterium beibuense F44-8</name>
    <dbReference type="NCBI Taxonomy" id="1406840"/>
    <lineage>
        <taxon>Bacteria</taxon>
        <taxon>Pseudomonadati</taxon>
        <taxon>Bacteroidota</taxon>
        <taxon>Flavobacteriia</taxon>
        <taxon>Flavobacteriales</taxon>
        <taxon>Flavobacteriaceae</taxon>
        <taxon>Flavobacterium</taxon>
    </lineage>
</organism>
<evidence type="ECO:0000313" key="3">
    <source>
        <dbReference type="EMBL" id="KGO79936.1"/>
    </source>
</evidence>
<feature type="domain" description="Outer membrane protein beta-barrel" evidence="2">
    <location>
        <begin position="32"/>
        <end position="214"/>
    </location>
</feature>
<evidence type="ECO:0000313" key="4">
    <source>
        <dbReference type="Proteomes" id="UP000030129"/>
    </source>
</evidence>